<name>A0ABU8I248_9SPHI</name>
<evidence type="ECO:0000313" key="2">
    <source>
        <dbReference type="EMBL" id="MEI5983494.1"/>
    </source>
</evidence>
<accession>A0ABU8I248</accession>
<reference evidence="2 3" key="1">
    <citation type="submission" date="2024-01" db="EMBL/GenBank/DDBJ databases">
        <title>Sphingobacterium tenebrionis sp. nov., a novel endophyte isolated from tenebrio molitor intestines.</title>
        <authorList>
            <person name="Zhang C."/>
        </authorList>
    </citation>
    <scope>NUCLEOTIDE SEQUENCE [LARGE SCALE GENOMIC DNA]</scope>
    <source>
        <strain evidence="2 3">PU5-4</strain>
    </source>
</reference>
<feature type="signal peptide" evidence="1">
    <location>
        <begin position="1"/>
        <end position="20"/>
    </location>
</feature>
<keyword evidence="3" id="KW-1185">Reference proteome</keyword>
<dbReference type="EMBL" id="JAYLLN010000001">
    <property type="protein sequence ID" value="MEI5983494.1"/>
    <property type="molecule type" value="Genomic_DNA"/>
</dbReference>
<sequence>MKKMILIAAVILAGINMVNAQTTSGSAKVKVNVILNPFQTISIGSGAGQDGPVSSGYDDEVTLEYKNTQDYNNGVEKNVLRQLKVSSVGSGYQVNATLSDGAKLKKAQGSGEDLVDASQVLKIAVGNKQTLDAAANMSWGPFGSSSGAESSVLDQEIDVKYIGKPITNADLLRKMLNNKESIAKYSVDVVYTIAAN</sequence>
<organism evidence="2 3">
    <name type="scientific">Sphingobacterium tenebrionis</name>
    <dbReference type="NCBI Taxonomy" id="3111775"/>
    <lineage>
        <taxon>Bacteria</taxon>
        <taxon>Pseudomonadati</taxon>
        <taxon>Bacteroidota</taxon>
        <taxon>Sphingobacteriia</taxon>
        <taxon>Sphingobacteriales</taxon>
        <taxon>Sphingobacteriaceae</taxon>
        <taxon>Sphingobacterium</taxon>
    </lineage>
</organism>
<evidence type="ECO:0000256" key="1">
    <source>
        <dbReference type="SAM" id="SignalP"/>
    </source>
</evidence>
<protein>
    <submittedName>
        <fullName evidence="2">Uncharacterized protein</fullName>
    </submittedName>
</protein>
<proteinExistence type="predicted"/>
<dbReference type="RefSeq" id="WP_336557090.1">
    <property type="nucleotide sequence ID" value="NZ_JAYLLN010000001.1"/>
</dbReference>
<feature type="chain" id="PRO_5045098250" evidence="1">
    <location>
        <begin position="21"/>
        <end position="196"/>
    </location>
</feature>
<comment type="caution">
    <text evidence="2">The sequence shown here is derived from an EMBL/GenBank/DDBJ whole genome shotgun (WGS) entry which is preliminary data.</text>
</comment>
<keyword evidence="1" id="KW-0732">Signal</keyword>
<gene>
    <name evidence="2" type="ORF">VJ786_01130</name>
</gene>
<evidence type="ECO:0000313" key="3">
    <source>
        <dbReference type="Proteomes" id="UP001363035"/>
    </source>
</evidence>
<dbReference type="Proteomes" id="UP001363035">
    <property type="component" value="Unassembled WGS sequence"/>
</dbReference>